<accession>A0ACB8QEG7</accession>
<organism evidence="1 2">
    <name type="scientific">Vararia minispora EC-137</name>
    <dbReference type="NCBI Taxonomy" id="1314806"/>
    <lineage>
        <taxon>Eukaryota</taxon>
        <taxon>Fungi</taxon>
        <taxon>Dikarya</taxon>
        <taxon>Basidiomycota</taxon>
        <taxon>Agaricomycotina</taxon>
        <taxon>Agaricomycetes</taxon>
        <taxon>Russulales</taxon>
        <taxon>Lachnocladiaceae</taxon>
        <taxon>Vararia</taxon>
    </lineage>
</organism>
<reference evidence="1" key="2">
    <citation type="journal article" date="2022" name="New Phytol.">
        <title>Evolutionary transition to the ectomycorrhizal habit in the genomes of a hyperdiverse lineage of mushroom-forming fungi.</title>
        <authorList>
            <person name="Looney B."/>
            <person name="Miyauchi S."/>
            <person name="Morin E."/>
            <person name="Drula E."/>
            <person name="Courty P.E."/>
            <person name="Kohler A."/>
            <person name="Kuo A."/>
            <person name="LaButti K."/>
            <person name="Pangilinan J."/>
            <person name="Lipzen A."/>
            <person name="Riley R."/>
            <person name="Andreopoulos W."/>
            <person name="He G."/>
            <person name="Johnson J."/>
            <person name="Nolan M."/>
            <person name="Tritt A."/>
            <person name="Barry K.W."/>
            <person name="Grigoriev I.V."/>
            <person name="Nagy L.G."/>
            <person name="Hibbett D."/>
            <person name="Henrissat B."/>
            <person name="Matheny P.B."/>
            <person name="Labbe J."/>
            <person name="Martin F.M."/>
        </authorList>
    </citation>
    <scope>NUCLEOTIDE SEQUENCE</scope>
    <source>
        <strain evidence="1">EC-137</strain>
    </source>
</reference>
<name>A0ACB8QEG7_9AGAM</name>
<protein>
    <submittedName>
        <fullName evidence="1">Kinase-like domain-containing protein</fullName>
    </submittedName>
</protein>
<evidence type="ECO:0000313" key="1">
    <source>
        <dbReference type="EMBL" id="KAI0030047.1"/>
    </source>
</evidence>
<sequence>MVDSGDPGIPASQLGEYKVIRDIGEGSFGRVKMAVHHPTGQIVALKYLSREDIGVTESQDRVWREIDLWRFLRHPHIVKSYGVISTPSDVIIVLEYAGGDLLRYVIDNGRMEESQARRLFQQIISGVDYSHRLRIVHRDLKPENILLDDDLNVKIADFGLSSEIKEDDFLKTACGSPNCAAPEVVRGGPYKAPGVDVWSCGIVLYMMLCGRLPFEDEDVRTLFRKINQGIYDMPSYLSTDARSLISSMLTVEPSERITIPGILQHPFYMTDLPRYLQPTLQRPGAIFDTLFSPPLSTQMDSPASTFVPQPPLAQQQYDINIKSQDAPHFADFAMDVGHYEGQHNQAIKDCLNCHISEQKVRSDSLLLCLISLISQ</sequence>
<proteinExistence type="predicted"/>
<gene>
    <name evidence="1" type="ORF">K488DRAFT_55067</name>
</gene>
<evidence type="ECO:0000313" key="2">
    <source>
        <dbReference type="Proteomes" id="UP000814128"/>
    </source>
</evidence>
<reference evidence="1" key="1">
    <citation type="submission" date="2021-02" db="EMBL/GenBank/DDBJ databases">
        <authorList>
            <consortium name="DOE Joint Genome Institute"/>
            <person name="Ahrendt S."/>
            <person name="Looney B.P."/>
            <person name="Miyauchi S."/>
            <person name="Morin E."/>
            <person name="Drula E."/>
            <person name="Courty P.E."/>
            <person name="Chicoki N."/>
            <person name="Fauchery L."/>
            <person name="Kohler A."/>
            <person name="Kuo A."/>
            <person name="Labutti K."/>
            <person name="Pangilinan J."/>
            <person name="Lipzen A."/>
            <person name="Riley R."/>
            <person name="Andreopoulos W."/>
            <person name="He G."/>
            <person name="Johnson J."/>
            <person name="Barry K.W."/>
            <person name="Grigoriev I.V."/>
            <person name="Nagy L."/>
            <person name="Hibbett D."/>
            <person name="Henrissat B."/>
            <person name="Matheny P.B."/>
            <person name="Labbe J."/>
            <person name="Martin F."/>
        </authorList>
    </citation>
    <scope>NUCLEOTIDE SEQUENCE</scope>
    <source>
        <strain evidence="1">EC-137</strain>
    </source>
</reference>
<comment type="caution">
    <text evidence="1">The sequence shown here is derived from an EMBL/GenBank/DDBJ whole genome shotgun (WGS) entry which is preliminary data.</text>
</comment>
<keyword evidence="2" id="KW-1185">Reference proteome</keyword>
<dbReference type="Proteomes" id="UP000814128">
    <property type="component" value="Unassembled WGS sequence"/>
</dbReference>
<dbReference type="EMBL" id="MU273642">
    <property type="protein sequence ID" value="KAI0030047.1"/>
    <property type="molecule type" value="Genomic_DNA"/>
</dbReference>